<evidence type="ECO:0000313" key="1">
    <source>
        <dbReference type="EMBL" id="KAF6163541.1"/>
    </source>
</evidence>
<dbReference type="GO" id="GO:0003676">
    <property type="term" value="F:nucleic acid binding"/>
    <property type="evidence" value="ECO:0007669"/>
    <property type="project" value="InterPro"/>
</dbReference>
<gene>
    <name evidence="1" type="ORF">GIB67_002546</name>
</gene>
<dbReference type="Gene3D" id="3.30.420.10">
    <property type="entry name" value="Ribonuclease H-like superfamily/Ribonuclease H"/>
    <property type="match status" value="1"/>
</dbReference>
<dbReference type="AlphaFoldDB" id="A0A7J7N8I2"/>
<comment type="caution">
    <text evidence="1">The sequence shown here is derived from an EMBL/GenBank/DDBJ whole genome shotgun (WGS) entry which is preliminary data.</text>
</comment>
<accession>A0A7J7N8I2</accession>
<evidence type="ECO:0000313" key="2">
    <source>
        <dbReference type="Proteomes" id="UP000541444"/>
    </source>
</evidence>
<organism evidence="1 2">
    <name type="scientific">Kingdonia uniflora</name>
    <dbReference type="NCBI Taxonomy" id="39325"/>
    <lineage>
        <taxon>Eukaryota</taxon>
        <taxon>Viridiplantae</taxon>
        <taxon>Streptophyta</taxon>
        <taxon>Embryophyta</taxon>
        <taxon>Tracheophyta</taxon>
        <taxon>Spermatophyta</taxon>
        <taxon>Magnoliopsida</taxon>
        <taxon>Ranunculales</taxon>
        <taxon>Circaeasteraceae</taxon>
        <taxon>Kingdonia</taxon>
    </lineage>
</organism>
<dbReference type="InterPro" id="IPR036397">
    <property type="entry name" value="RNaseH_sf"/>
</dbReference>
<proteinExistence type="predicted"/>
<dbReference type="Proteomes" id="UP000541444">
    <property type="component" value="Unassembled WGS sequence"/>
</dbReference>
<sequence length="135" mass="14938">MSRPHYLFFDDDIIIFVNGHMKGLKQVMTLLDNYQAAAGQWINKNKSKLFLGSMTISRQKRGNPGSGDYGIVFRDDMEMIIEVSVKNTGVSTSYMAKCEGILAAIEKACSLDLFNLFIETGSKAAAEAYKNNGNP</sequence>
<protein>
    <recommendedName>
        <fullName evidence="3">RNase H type-1 domain-containing protein</fullName>
    </recommendedName>
</protein>
<keyword evidence="2" id="KW-1185">Reference proteome</keyword>
<name>A0A7J7N8I2_9MAGN</name>
<dbReference type="CDD" id="cd06222">
    <property type="entry name" value="RNase_H_like"/>
    <property type="match status" value="1"/>
</dbReference>
<dbReference type="InterPro" id="IPR044730">
    <property type="entry name" value="RNase_H-like_dom_plant"/>
</dbReference>
<evidence type="ECO:0008006" key="3">
    <source>
        <dbReference type="Google" id="ProtNLM"/>
    </source>
</evidence>
<reference evidence="1 2" key="1">
    <citation type="journal article" date="2020" name="IScience">
        <title>Genome Sequencing of the Endangered Kingdonia uniflora (Circaeasteraceae, Ranunculales) Reveals Potential Mechanisms of Evolutionary Specialization.</title>
        <authorList>
            <person name="Sun Y."/>
            <person name="Deng T."/>
            <person name="Zhang A."/>
            <person name="Moore M.J."/>
            <person name="Landis J.B."/>
            <person name="Lin N."/>
            <person name="Zhang H."/>
            <person name="Zhang X."/>
            <person name="Huang J."/>
            <person name="Zhang X."/>
            <person name="Sun H."/>
            <person name="Wang H."/>
        </authorList>
    </citation>
    <scope>NUCLEOTIDE SEQUENCE [LARGE SCALE GENOMIC DNA]</scope>
    <source>
        <strain evidence="1">TB1705</strain>
        <tissue evidence="1">Leaf</tissue>
    </source>
</reference>
<dbReference type="InterPro" id="IPR012337">
    <property type="entry name" value="RNaseH-like_sf"/>
</dbReference>
<dbReference type="SUPFAM" id="SSF53098">
    <property type="entry name" value="Ribonuclease H-like"/>
    <property type="match status" value="1"/>
</dbReference>
<dbReference type="OrthoDB" id="1936608at2759"/>
<dbReference type="EMBL" id="JACGCM010000973">
    <property type="protein sequence ID" value="KAF6163541.1"/>
    <property type="molecule type" value="Genomic_DNA"/>
</dbReference>